<dbReference type="EMBL" id="JAZHXJ010002174">
    <property type="protein sequence ID" value="KAL1840659.1"/>
    <property type="molecule type" value="Genomic_DNA"/>
</dbReference>
<feature type="region of interest" description="Disordered" evidence="1">
    <location>
        <begin position="79"/>
        <end position="98"/>
    </location>
</feature>
<dbReference type="Proteomes" id="UP001586593">
    <property type="component" value="Unassembled WGS sequence"/>
</dbReference>
<accession>A0ABR3VFN5</accession>
<protein>
    <submittedName>
        <fullName evidence="2">Uncharacterized protein</fullName>
    </submittedName>
</protein>
<reference evidence="2 3" key="1">
    <citation type="journal article" date="2024" name="Commun. Biol.">
        <title>Comparative genomic analysis of thermophilic fungi reveals convergent evolutionary adaptations and gene losses.</title>
        <authorList>
            <person name="Steindorff A.S."/>
            <person name="Aguilar-Pontes M.V."/>
            <person name="Robinson A.J."/>
            <person name="Andreopoulos B."/>
            <person name="LaButti K."/>
            <person name="Kuo A."/>
            <person name="Mondo S."/>
            <person name="Riley R."/>
            <person name="Otillar R."/>
            <person name="Haridas S."/>
            <person name="Lipzen A."/>
            <person name="Grimwood J."/>
            <person name="Schmutz J."/>
            <person name="Clum A."/>
            <person name="Reid I.D."/>
            <person name="Moisan M.C."/>
            <person name="Butler G."/>
            <person name="Nguyen T.T.M."/>
            <person name="Dewar K."/>
            <person name="Conant G."/>
            <person name="Drula E."/>
            <person name="Henrissat B."/>
            <person name="Hansel C."/>
            <person name="Singer S."/>
            <person name="Hutchinson M.I."/>
            <person name="de Vries R.P."/>
            <person name="Natvig D.O."/>
            <person name="Powell A.J."/>
            <person name="Tsang A."/>
            <person name="Grigoriev I.V."/>
        </authorList>
    </citation>
    <scope>NUCLEOTIDE SEQUENCE [LARGE SCALE GENOMIC DNA]</scope>
    <source>
        <strain evidence="2 3">ATCC 24622</strain>
    </source>
</reference>
<gene>
    <name evidence="2" type="ORF">VTK73DRAFT_3700</name>
</gene>
<organism evidence="2 3">
    <name type="scientific">Phialemonium thermophilum</name>
    <dbReference type="NCBI Taxonomy" id="223376"/>
    <lineage>
        <taxon>Eukaryota</taxon>
        <taxon>Fungi</taxon>
        <taxon>Dikarya</taxon>
        <taxon>Ascomycota</taxon>
        <taxon>Pezizomycotina</taxon>
        <taxon>Sordariomycetes</taxon>
        <taxon>Sordariomycetidae</taxon>
        <taxon>Cephalothecales</taxon>
        <taxon>Cephalothecaceae</taxon>
        <taxon>Phialemonium</taxon>
    </lineage>
</organism>
<proteinExistence type="predicted"/>
<sequence>MDGKDGRNQWAGGSRLAFCSQRSRSYMCSISLPNGGEKWWILARSGKARSDAAWSSGIGHLQACSLAIRRPPRNTLSAGNEAWYSSRNGPPVRQGGTATVPDELAPLLQCDQVMMRSCFSLPAAVPQLRLVCRGSQSK</sequence>
<name>A0ABR3VFN5_9PEZI</name>
<feature type="compositionally biased region" description="Polar residues" evidence="1">
    <location>
        <begin position="79"/>
        <end position="88"/>
    </location>
</feature>
<evidence type="ECO:0000313" key="3">
    <source>
        <dbReference type="Proteomes" id="UP001586593"/>
    </source>
</evidence>
<keyword evidence="3" id="KW-1185">Reference proteome</keyword>
<evidence type="ECO:0000256" key="1">
    <source>
        <dbReference type="SAM" id="MobiDB-lite"/>
    </source>
</evidence>
<evidence type="ECO:0000313" key="2">
    <source>
        <dbReference type="EMBL" id="KAL1840659.1"/>
    </source>
</evidence>
<comment type="caution">
    <text evidence="2">The sequence shown here is derived from an EMBL/GenBank/DDBJ whole genome shotgun (WGS) entry which is preliminary data.</text>
</comment>